<dbReference type="AlphaFoldDB" id="A0A1T4SXE6"/>
<dbReference type="SUPFAM" id="SSF47413">
    <property type="entry name" value="lambda repressor-like DNA-binding domains"/>
    <property type="match status" value="1"/>
</dbReference>
<dbReference type="SMART" id="SM00530">
    <property type="entry name" value="HTH_XRE"/>
    <property type="match status" value="1"/>
</dbReference>
<dbReference type="Gene3D" id="1.10.260.40">
    <property type="entry name" value="lambda repressor-like DNA-binding domains"/>
    <property type="match status" value="1"/>
</dbReference>
<protein>
    <submittedName>
        <fullName evidence="3">DNA-binding transcriptional regulator, XRE-family HTH domain</fullName>
    </submittedName>
</protein>
<dbReference type="Proteomes" id="UP000190367">
    <property type="component" value="Unassembled WGS sequence"/>
</dbReference>
<organism evidence="3 4">
    <name type="scientific">Chitinophaga eiseniae</name>
    <dbReference type="NCBI Taxonomy" id="634771"/>
    <lineage>
        <taxon>Bacteria</taxon>
        <taxon>Pseudomonadati</taxon>
        <taxon>Bacteroidota</taxon>
        <taxon>Chitinophagia</taxon>
        <taxon>Chitinophagales</taxon>
        <taxon>Chitinophagaceae</taxon>
        <taxon>Chitinophaga</taxon>
    </lineage>
</organism>
<evidence type="ECO:0000313" key="4">
    <source>
        <dbReference type="Proteomes" id="UP000190367"/>
    </source>
</evidence>
<name>A0A1T4SXE6_9BACT</name>
<dbReference type="PANTHER" id="PTHR46558">
    <property type="entry name" value="TRACRIPTIONAL REGULATORY PROTEIN-RELATED-RELATED"/>
    <property type="match status" value="1"/>
</dbReference>
<dbReference type="OrthoDB" id="1261587at2"/>
<evidence type="ECO:0000259" key="2">
    <source>
        <dbReference type="PROSITE" id="PS50943"/>
    </source>
</evidence>
<dbReference type="PROSITE" id="PS50943">
    <property type="entry name" value="HTH_CROC1"/>
    <property type="match status" value="1"/>
</dbReference>
<dbReference type="EMBL" id="FUWZ01000003">
    <property type="protein sequence ID" value="SKA32873.1"/>
    <property type="molecule type" value="Genomic_DNA"/>
</dbReference>
<dbReference type="Pfam" id="PF01381">
    <property type="entry name" value="HTH_3"/>
    <property type="match status" value="1"/>
</dbReference>
<sequence length="96" mass="11187">MDYGKVFRRFRQYLRLSQRDFASLIGISQTSISLLESGKTAPTVETMARLAKMFNISVSTLYILALEVKCLTRKEREAIQYNYRLVQDILWFIACP</sequence>
<accession>A0A1T4SXE6</accession>
<dbReference type="STRING" id="634771.SAMN04488128_103728"/>
<dbReference type="RefSeq" id="WP_078671055.1">
    <property type="nucleotide sequence ID" value="NZ_FUWZ01000003.1"/>
</dbReference>
<dbReference type="InterPro" id="IPR010982">
    <property type="entry name" value="Lambda_DNA-bd_dom_sf"/>
</dbReference>
<gene>
    <name evidence="3" type="ORF">SAMN04488128_103728</name>
</gene>
<keyword evidence="1 3" id="KW-0238">DNA-binding</keyword>
<reference evidence="4" key="1">
    <citation type="submission" date="2017-02" db="EMBL/GenBank/DDBJ databases">
        <authorList>
            <person name="Varghese N."/>
            <person name="Submissions S."/>
        </authorList>
    </citation>
    <scope>NUCLEOTIDE SEQUENCE [LARGE SCALE GENOMIC DNA]</scope>
    <source>
        <strain evidence="4">DSM 22224</strain>
    </source>
</reference>
<evidence type="ECO:0000313" key="3">
    <source>
        <dbReference type="EMBL" id="SKA32873.1"/>
    </source>
</evidence>
<dbReference type="CDD" id="cd00093">
    <property type="entry name" value="HTH_XRE"/>
    <property type="match status" value="1"/>
</dbReference>
<dbReference type="PANTHER" id="PTHR46558:SF11">
    <property type="entry name" value="HTH-TYPE TRANSCRIPTIONAL REGULATOR XRE"/>
    <property type="match status" value="1"/>
</dbReference>
<feature type="domain" description="HTH cro/C1-type" evidence="2">
    <location>
        <begin position="7"/>
        <end position="61"/>
    </location>
</feature>
<keyword evidence="4" id="KW-1185">Reference proteome</keyword>
<dbReference type="GO" id="GO:0003677">
    <property type="term" value="F:DNA binding"/>
    <property type="evidence" value="ECO:0007669"/>
    <property type="project" value="UniProtKB-KW"/>
</dbReference>
<dbReference type="InterPro" id="IPR001387">
    <property type="entry name" value="Cro/C1-type_HTH"/>
</dbReference>
<proteinExistence type="predicted"/>
<evidence type="ECO:0000256" key="1">
    <source>
        <dbReference type="ARBA" id="ARBA00023125"/>
    </source>
</evidence>